<feature type="transmembrane region" description="Helical" evidence="6">
    <location>
        <begin position="471"/>
        <end position="492"/>
    </location>
</feature>
<dbReference type="PANTHER" id="PTHR10869">
    <property type="entry name" value="PROLYL 4-HYDROXYLASE ALPHA SUBUNIT"/>
    <property type="match status" value="1"/>
</dbReference>
<dbReference type="InterPro" id="IPR045054">
    <property type="entry name" value="P4HA-like"/>
</dbReference>
<dbReference type="InterPro" id="IPR006620">
    <property type="entry name" value="Pro_4_hyd_alph"/>
</dbReference>
<organism evidence="9 10">
    <name type="scientific">Chaetoceros tenuissimus</name>
    <dbReference type="NCBI Taxonomy" id="426638"/>
    <lineage>
        <taxon>Eukaryota</taxon>
        <taxon>Sar</taxon>
        <taxon>Stramenopiles</taxon>
        <taxon>Ochrophyta</taxon>
        <taxon>Bacillariophyta</taxon>
        <taxon>Coscinodiscophyceae</taxon>
        <taxon>Chaetocerotophycidae</taxon>
        <taxon>Chaetocerotales</taxon>
        <taxon>Chaetocerotaceae</taxon>
        <taxon>Chaetoceros</taxon>
    </lineage>
</organism>
<dbReference type="PANTHER" id="PTHR10869:SF226">
    <property type="entry name" value="PROLYL 4-HYDROXYLASE ALPHA SUBUNIT DOMAIN-CONTAINING PROTEIN"/>
    <property type="match status" value="1"/>
</dbReference>
<keyword evidence="5" id="KW-0408">Iron</keyword>
<keyword evidence="10" id="KW-1185">Reference proteome</keyword>
<keyword evidence="6" id="KW-0472">Membrane</keyword>
<evidence type="ECO:0000259" key="8">
    <source>
        <dbReference type="SMART" id="SM00702"/>
    </source>
</evidence>
<name>A0AAD3HEY0_9STRA</name>
<evidence type="ECO:0000256" key="7">
    <source>
        <dbReference type="SAM" id="SignalP"/>
    </source>
</evidence>
<evidence type="ECO:0000256" key="4">
    <source>
        <dbReference type="ARBA" id="ARBA00023002"/>
    </source>
</evidence>
<feature type="domain" description="Prolyl 4-hydroxylase alpha subunit" evidence="8">
    <location>
        <begin position="233"/>
        <end position="421"/>
    </location>
</feature>
<proteinExistence type="predicted"/>
<dbReference type="GO" id="GO:0005506">
    <property type="term" value="F:iron ion binding"/>
    <property type="evidence" value="ECO:0007669"/>
    <property type="project" value="InterPro"/>
</dbReference>
<dbReference type="InterPro" id="IPR003137">
    <property type="entry name" value="PA_domain"/>
</dbReference>
<dbReference type="Pfam" id="PF02225">
    <property type="entry name" value="PA"/>
    <property type="match status" value="1"/>
</dbReference>
<evidence type="ECO:0000256" key="6">
    <source>
        <dbReference type="SAM" id="Phobius"/>
    </source>
</evidence>
<gene>
    <name evidence="9" type="ORF">CTEN210_16974</name>
</gene>
<feature type="signal peptide" evidence="7">
    <location>
        <begin position="1"/>
        <end position="19"/>
    </location>
</feature>
<keyword evidence="3" id="KW-0223">Dioxygenase</keyword>
<accession>A0AAD3HEY0</accession>
<dbReference type="Proteomes" id="UP001054902">
    <property type="component" value="Unassembled WGS sequence"/>
</dbReference>
<dbReference type="GO" id="GO:0005783">
    <property type="term" value="C:endoplasmic reticulum"/>
    <property type="evidence" value="ECO:0007669"/>
    <property type="project" value="TreeGrafter"/>
</dbReference>
<evidence type="ECO:0000256" key="2">
    <source>
        <dbReference type="ARBA" id="ARBA00022723"/>
    </source>
</evidence>
<dbReference type="EMBL" id="BLLK01000069">
    <property type="protein sequence ID" value="GFH60498.1"/>
    <property type="molecule type" value="Genomic_DNA"/>
</dbReference>
<keyword evidence="6" id="KW-0812">Transmembrane</keyword>
<comment type="caution">
    <text evidence="9">The sequence shown here is derived from an EMBL/GenBank/DDBJ whole genome shotgun (WGS) entry which is preliminary data.</text>
</comment>
<feature type="chain" id="PRO_5041942768" description="Prolyl 4-hydroxylase alpha subunit domain-containing protein" evidence="7">
    <location>
        <begin position="20"/>
        <end position="504"/>
    </location>
</feature>
<evidence type="ECO:0000256" key="1">
    <source>
        <dbReference type="ARBA" id="ARBA00001961"/>
    </source>
</evidence>
<dbReference type="AlphaFoldDB" id="A0AAD3HEY0"/>
<dbReference type="GO" id="GO:0031418">
    <property type="term" value="F:L-ascorbic acid binding"/>
    <property type="evidence" value="ECO:0007669"/>
    <property type="project" value="InterPro"/>
</dbReference>
<evidence type="ECO:0000256" key="5">
    <source>
        <dbReference type="ARBA" id="ARBA00023004"/>
    </source>
</evidence>
<dbReference type="Gene3D" id="2.60.120.620">
    <property type="entry name" value="q2cbj1_9rhob like domain"/>
    <property type="match status" value="1"/>
</dbReference>
<protein>
    <recommendedName>
        <fullName evidence="8">Prolyl 4-hydroxylase alpha subunit domain-containing protein</fullName>
    </recommendedName>
</protein>
<evidence type="ECO:0000256" key="3">
    <source>
        <dbReference type="ARBA" id="ARBA00022964"/>
    </source>
</evidence>
<dbReference type="Gene3D" id="3.50.30.30">
    <property type="match status" value="1"/>
</dbReference>
<dbReference type="GO" id="GO:0004656">
    <property type="term" value="F:procollagen-proline 4-dioxygenase activity"/>
    <property type="evidence" value="ECO:0007669"/>
    <property type="project" value="TreeGrafter"/>
</dbReference>
<evidence type="ECO:0000313" key="10">
    <source>
        <dbReference type="Proteomes" id="UP001054902"/>
    </source>
</evidence>
<keyword evidence="7" id="KW-0732">Signal</keyword>
<comment type="cofactor">
    <cofactor evidence="1">
        <name>L-ascorbate</name>
        <dbReference type="ChEBI" id="CHEBI:38290"/>
    </cofactor>
</comment>
<evidence type="ECO:0000313" key="9">
    <source>
        <dbReference type="EMBL" id="GFH60498.1"/>
    </source>
</evidence>
<sequence length="504" mass="55613">MKFSLLIGAFCLVAQKAKAATLDENLDYKVFPLRTNEEAAVVEWGSSAIISALDGAVANFGPQTSLGAFFEVETAPILASPINGRGRKKNISPEDDPHGEAVPYPGPLDNADDVEGNMLVMTNENSNMSAVAMARVAKDSGAAALMIVNFDKANPDSILSLKTENEEEEKFAAEHIDIPVFMVSLASGNLITSATYEEGMKEEDIVNNGMPDRVRLYAAGDRPFFEDVTSKNPILYLIHNLLNEEECSSLISQAKNKFSPIDDSISNLLENIVASNDRKRRAFGVEEILLWKGQINGHMGKQVDERIEQVTGYPREQFSDWQIMKFEKEGSKYELTYDMHPIYQPVATITVFLNELEGSESGGDVVFPDADSISVKIKPKQGLAIVHHNSDFEGNIDAASLHGDLPLNTDEIKYIAKKYVYATPLAPTKRIVLPIFALLNGGRLPRWIVTIYNYLLVKFGLEQGNFYFDKLFVMGPVFLILSLVNALASFLAPKKAESSKSKKD</sequence>
<keyword evidence="2" id="KW-0479">Metal-binding</keyword>
<reference evidence="9 10" key="1">
    <citation type="journal article" date="2021" name="Sci. Rep.">
        <title>The genome of the diatom Chaetoceros tenuissimus carries an ancient integrated fragment of an extant virus.</title>
        <authorList>
            <person name="Hongo Y."/>
            <person name="Kimura K."/>
            <person name="Takaki Y."/>
            <person name="Yoshida Y."/>
            <person name="Baba S."/>
            <person name="Kobayashi G."/>
            <person name="Nagasaki K."/>
            <person name="Hano T."/>
            <person name="Tomaru Y."/>
        </authorList>
    </citation>
    <scope>NUCLEOTIDE SEQUENCE [LARGE SCALE GENOMIC DNA]</scope>
    <source>
        <strain evidence="9 10">NIES-3715</strain>
    </source>
</reference>
<keyword evidence="4" id="KW-0560">Oxidoreductase</keyword>
<keyword evidence="6" id="KW-1133">Transmembrane helix</keyword>
<dbReference type="SMART" id="SM00702">
    <property type="entry name" value="P4Hc"/>
    <property type="match status" value="1"/>
</dbReference>